<evidence type="ECO:0000256" key="1">
    <source>
        <dbReference type="ARBA" id="ARBA00022679"/>
    </source>
</evidence>
<dbReference type="eggNOG" id="COG0456">
    <property type="taxonomic scope" value="Bacteria"/>
</dbReference>
<evidence type="ECO:0000259" key="2">
    <source>
        <dbReference type="PROSITE" id="PS51186"/>
    </source>
</evidence>
<dbReference type="InterPro" id="IPR016181">
    <property type="entry name" value="Acyl_CoA_acyltransferase"/>
</dbReference>
<dbReference type="PATRIC" id="fig|1347342.6.peg.2391"/>
<evidence type="ECO:0000313" key="4">
    <source>
        <dbReference type="Proteomes" id="UP000016160"/>
    </source>
</evidence>
<keyword evidence="1 3" id="KW-0808">Transferase</keyword>
<dbReference type="Pfam" id="PF00583">
    <property type="entry name" value="Acetyltransf_1"/>
    <property type="match status" value="1"/>
</dbReference>
<dbReference type="Proteomes" id="UP000016160">
    <property type="component" value="Chromosome"/>
</dbReference>
<reference evidence="3 4" key="1">
    <citation type="journal article" date="2013" name="Appl. Environ. Microbiol.">
        <title>The genome of the alga-associated marine flavobacterium Formosa agariphila KMM 3901T reveals a broad potential for degradation of algal polysaccharides.</title>
        <authorList>
            <person name="Mann A.J."/>
            <person name="Hahnke R.L."/>
            <person name="Huang S."/>
            <person name="Werner J."/>
            <person name="Xing P."/>
            <person name="Barbeyron T."/>
            <person name="Huettel B."/>
            <person name="Stueber K."/>
            <person name="Reinhardt R."/>
            <person name="Harder J."/>
            <person name="Gloeckner F.O."/>
            <person name="Amann R.I."/>
            <person name="Teeling H."/>
        </authorList>
    </citation>
    <scope>NUCLEOTIDE SEQUENCE [LARGE SCALE GENOMIC DNA]</scope>
    <source>
        <strain evidence="4">DSM 15362 / KCTC 12365 / LMG 23005 / KMM 3901</strain>
    </source>
</reference>
<dbReference type="InterPro" id="IPR050769">
    <property type="entry name" value="NAT_camello-type"/>
</dbReference>
<dbReference type="AlphaFoldDB" id="T2KNR3"/>
<proteinExistence type="predicted"/>
<evidence type="ECO:0000313" key="3">
    <source>
        <dbReference type="EMBL" id="CDF80091.1"/>
    </source>
</evidence>
<dbReference type="GO" id="GO:0008080">
    <property type="term" value="F:N-acetyltransferase activity"/>
    <property type="evidence" value="ECO:0007669"/>
    <property type="project" value="InterPro"/>
</dbReference>
<dbReference type="InterPro" id="IPR000182">
    <property type="entry name" value="GNAT_dom"/>
</dbReference>
<dbReference type="RefSeq" id="WP_038533550.1">
    <property type="nucleotide sequence ID" value="NZ_HG315671.1"/>
</dbReference>
<feature type="domain" description="N-acetyltransferase" evidence="2">
    <location>
        <begin position="4"/>
        <end position="160"/>
    </location>
</feature>
<keyword evidence="3" id="KW-0012">Acyltransferase</keyword>
<protein>
    <submittedName>
        <fullName evidence="3">Acetyltransferase YjgM</fullName>
        <ecNumber evidence="3">2.3.1.-</ecNumber>
    </submittedName>
</protein>
<dbReference type="HOGENOM" id="CLU_013985_11_2_10"/>
<name>T2KNR3_FORAG</name>
<sequence>MSHFEIREIQTKDNQQVAEVIRTVLIGAGAPKVGTAYEDKALEDMFEAYNKPKSTYFVLVEHNRVIGGAGIGPVDDALEVCELQKMYFLDEARGRGLGKTMMDTCLQKAKDFGYTRCYLETLPFMTSAKHLYEKVGFEYLDGPMGETGHYSCNVWMIKEL</sequence>
<dbReference type="SUPFAM" id="SSF55729">
    <property type="entry name" value="Acyl-CoA N-acyltransferases (Nat)"/>
    <property type="match status" value="1"/>
</dbReference>
<dbReference type="OrthoDB" id="5419426at2"/>
<dbReference type="PANTHER" id="PTHR13947">
    <property type="entry name" value="GNAT FAMILY N-ACETYLTRANSFERASE"/>
    <property type="match status" value="1"/>
</dbReference>
<organism evidence="3 4">
    <name type="scientific">Formosa agariphila (strain DSM 15362 / KCTC 12365 / LMG 23005 / KMM 3901 / M-2Alg 35-1)</name>
    <dbReference type="NCBI Taxonomy" id="1347342"/>
    <lineage>
        <taxon>Bacteria</taxon>
        <taxon>Pseudomonadati</taxon>
        <taxon>Bacteroidota</taxon>
        <taxon>Flavobacteriia</taxon>
        <taxon>Flavobacteriales</taxon>
        <taxon>Flavobacteriaceae</taxon>
        <taxon>Formosa</taxon>
    </lineage>
</organism>
<dbReference type="EC" id="2.3.1.-" evidence="3"/>
<dbReference type="CDD" id="cd04301">
    <property type="entry name" value="NAT_SF"/>
    <property type="match status" value="1"/>
</dbReference>
<gene>
    <name evidence="3" type="ORF">BN863_23790</name>
</gene>
<dbReference type="Gene3D" id="3.40.630.30">
    <property type="match status" value="1"/>
</dbReference>
<dbReference type="STRING" id="1347342.BN863_23790"/>
<dbReference type="PANTHER" id="PTHR13947:SF37">
    <property type="entry name" value="LD18367P"/>
    <property type="match status" value="1"/>
</dbReference>
<dbReference type="PROSITE" id="PS51186">
    <property type="entry name" value="GNAT"/>
    <property type="match status" value="1"/>
</dbReference>
<dbReference type="EMBL" id="HG315671">
    <property type="protein sequence ID" value="CDF80091.1"/>
    <property type="molecule type" value="Genomic_DNA"/>
</dbReference>
<accession>T2KNR3</accession>
<keyword evidence="4" id="KW-1185">Reference proteome</keyword>